<gene>
    <name evidence="3" type="ORF">BGZ95_002165</name>
</gene>
<protein>
    <submittedName>
        <fullName evidence="3">Uncharacterized protein</fullName>
    </submittedName>
</protein>
<organism evidence="3 4">
    <name type="scientific">Linnemannia exigua</name>
    <dbReference type="NCBI Taxonomy" id="604196"/>
    <lineage>
        <taxon>Eukaryota</taxon>
        <taxon>Fungi</taxon>
        <taxon>Fungi incertae sedis</taxon>
        <taxon>Mucoromycota</taxon>
        <taxon>Mortierellomycotina</taxon>
        <taxon>Mortierellomycetes</taxon>
        <taxon>Mortierellales</taxon>
        <taxon>Mortierellaceae</taxon>
        <taxon>Linnemannia</taxon>
    </lineage>
</organism>
<feature type="compositionally biased region" description="Polar residues" evidence="2">
    <location>
        <begin position="242"/>
        <end position="251"/>
    </location>
</feature>
<feature type="region of interest" description="Disordered" evidence="2">
    <location>
        <begin position="1"/>
        <end position="29"/>
    </location>
</feature>
<feature type="compositionally biased region" description="Acidic residues" evidence="2">
    <location>
        <begin position="337"/>
        <end position="379"/>
    </location>
</feature>
<feature type="region of interest" description="Disordered" evidence="2">
    <location>
        <begin position="228"/>
        <end position="255"/>
    </location>
</feature>
<evidence type="ECO:0000313" key="3">
    <source>
        <dbReference type="EMBL" id="KAG0269157.1"/>
    </source>
</evidence>
<dbReference type="AlphaFoldDB" id="A0AAD4H4G6"/>
<feature type="region of interest" description="Disordered" evidence="2">
    <location>
        <begin position="285"/>
        <end position="409"/>
    </location>
</feature>
<name>A0AAD4H4G6_9FUNG</name>
<feature type="compositionally biased region" description="Low complexity" evidence="2">
    <location>
        <begin position="389"/>
        <end position="399"/>
    </location>
</feature>
<dbReference type="EMBL" id="JAAAIL010001449">
    <property type="protein sequence ID" value="KAG0269157.1"/>
    <property type="molecule type" value="Genomic_DNA"/>
</dbReference>
<accession>A0AAD4H4G6</accession>
<keyword evidence="4" id="KW-1185">Reference proteome</keyword>
<sequence length="429" mass="47330">MMTGARRMTAATESGGLKTGPRTEDASKETAALLAKLRAQQDVALERARRMPEVEQMAQRYQDSWIEIHNHTARNSERADDADEILQKVLELCLRHATTSEQLVEEAKDIKQLDQSLGEIMSMTENIQQKLVGLESAIEKLEEDAEVMTLADWKKSQVTELDKYMESKRKELWDKAELLSTRSEQFQKEEAARKLRLYQNQFETDMAQFRRTQEEKQQDLWKLADADADSGDEAAKEVSAGRQESTLSPASASGPVPMATALAATAAAATTAALRRLQLGISSNGKASASTVSLVNPSTSSTLLAYQDDYEDEEQREKEDLDKFLGPATESDSKEDVDVEEDEEESESEVGESPSDEEEISEDEEYEEETSDEDDDYLDPIEKARRARATAAAAAAAAAQPGTKKSTGSTISAFSALAKYSSTTSLINP</sequence>
<comment type="caution">
    <text evidence="3">The sequence shown here is derived from an EMBL/GenBank/DDBJ whole genome shotgun (WGS) entry which is preliminary data.</text>
</comment>
<dbReference type="Proteomes" id="UP001194580">
    <property type="component" value="Unassembled WGS sequence"/>
</dbReference>
<keyword evidence="1" id="KW-0175">Coiled coil</keyword>
<reference evidence="3" key="1">
    <citation type="journal article" date="2020" name="Fungal Divers.">
        <title>Resolving the Mortierellaceae phylogeny through synthesis of multi-gene phylogenetics and phylogenomics.</title>
        <authorList>
            <person name="Vandepol N."/>
            <person name="Liber J."/>
            <person name="Desiro A."/>
            <person name="Na H."/>
            <person name="Kennedy M."/>
            <person name="Barry K."/>
            <person name="Grigoriev I.V."/>
            <person name="Miller A.N."/>
            <person name="O'Donnell K."/>
            <person name="Stajich J.E."/>
            <person name="Bonito G."/>
        </authorList>
    </citation>
    <scope>NUCLEOTIDE SEQUENCE</scope>
    <source>
        <strain evidence="3">NRRL 28262</strain>
    </source>
</reference>
<evidence type="ECO:0000256" key="2">
    <source>
        <dbReference type="SAM" id="MobiDB-lite"/>
    </source>
</evidence>
<feature type="compositionally biased region" description="Polar residues" evidence="2">
    <location>
        <begin position="285"/>
        <end position="304"/>
    </location>
</feature>
<proteinExistence type="predicted"/>
<evidence type="ECO:0000256" key="1">
    <source>
        <dbReference type="SAM" id="Coils"/>
    </source>
</evidence>
<feature type="coiled-coil region" evidence="1">
    <location>
        <begin position="124"/>
        <end position="151"/>
    </location>
</feature>
<evidence type="ECO:0000313" key="4">
    <source>
        <dbReference type="Proteomes" id="UP001194580"/>
    </source>
</evidence>